<dbReference type="Pfam" id="PF02581">
    <property type="entry name" value="TMP-TENI"/>
    <property type="match status" value="1"/>
</dbReference>
<comment type="catalytic activity">
    <reaction evidence="7 9 10">
        <text>2-(2-carboxy-4-methylthiazol-5-yl)ethyl phosphate + 4-amino-2-methyl-5-(diphosphooxymethyl)pyrimidine + 2 H(+) = thiamine phosphate + CO2 + diphosphate</text>
        <dbReference type="Rhea" id="RHEA:47848"/>
        <dbReference type="ChEBI" id="CHEBI:15378"/>
        <dbReference type="ChEBI" id="CHEBI:16526"/>
        <dbReference type="ChEBI" id="CHEBI:33019"/>
        <dbReference type="ChEBI" id="CHEBI:37575"/>
        <dbReference type="ChEBI" id="CHEBI:57841"/>
        <dbReference type="ChEBI" id="CHEBI:62890"/>
        <dbReference type="EC" id="2.5.1.3"/>
    </reaction>
</comment>
<evidence type="ECO:0000256" key="4">
    <source>
        <dbReference type="ARBA" id="ARBA00022842"/>
    </source>
</evidence>
<evidence type="ECO:0000256" key="10">
    <source>
        <dbReference type="RuleBase" id="RU003826"/>
    </source>
</evidence>
<comment type="cofactor">
    <cofactor evidence="9">
        <name>Mg(2+)</name>
        <dbReference type="ChEBI" id="CHEBI:18420"/>
    </cofactor>
    <text evidence="9">Binds 1 Mg(2+) ion per subunit.</text>
</comment>
<feature type="binding site" evidence="9">
    <location>
        <position position="70"/>
    </location>
    <ligand>
        <name>Mg(2+)</name>
        <dbReference type="ChEBI" id="CHEBI:18420"/>
    </ligand>
</feature>
<reference evidence="13 14" key="1">
    <citation type="submission" date="2018-01" db="EMBL/GenBank/DDBJ databases">
        <title>Genomic Sequence of Chromobacterium MWU13-2610 from wild cranberry bogs within the Cape Cod National Seashore.</title>
        <authorList>
            <person name="O'Hara-Hanley K."/>
            <person name="Soby S."/>
            <person name="Harrison A."/>
        </authorList>
    </citation>
    <scope>NUCLEOTIDE SEQUENCE [LARGE SCALE GENOMIC DNA]</scope>
    <source>
        <strain evidence="13 14">MWU13-2610</strain>
    </source>
</reference>
<dbReference type="InterPro" id="IPR036206">
    <property type="entry name" value="ThiamineP_synth_sf"/>
</dbReference>
<evidence type="ECO:0000256" key="3">
    <source>
        <dbReference type="ARBA" id="ARBA00022723"/>
    </source>
</evidence>
<name>A0A2K4MU40_9NEIS</name>
<accession>A0A2K4MU40</accession>
<evidence type="ECO:0000259" key="12">
    <source>
        <dbReference type="Pfam" id="PF02581"/>
    </source>
</evidence>
<dbReference type="GO" id="GO:0005737">
    <property type="term" value="C:cytoplasm"/>
    <property type="evidence" value="ECO:0007669"/>
    <property type="project" value="TreeGrafter"/>
</dbReference>
<dbReference type="PANTHER" id="PTHR20857">
    <property type="entry name" value="THIAMINE-PHOSPHATE PYROPHOSPHORYLASE"/>
    <property type="match status" value="1"/>
</dbReference>
<keyword evidence="4 9" id="KW-0460">Magnesium</keyword>
<dbReference type="EC" id="2.5.1.3" evidence="9"/>
<comment type="function">
    <text evidence="9">Condenses 4-methyl-5-(beta-hydroxyethyl)thiazole monophosphate (THZ-P) and 2-methyl-4-amino-5-hydroxymethyl pyrimidine pyrophosphate (HMP-PP) to form thiamine monophosphate (TMP).</text>
</comment>
<evidence type="ECO:0000256" key="1">
    <source>
        <dbReference type="ARBA" id="ARBA00005165"/>
    </source>
</evidence>
<feature type="binding site" evidence="9">
    <location>
        <position position="138"/>
    </location>
    <ligand>
        <name>4-amino-2-methyl-5-(diphosphooxymethyl)pyrimidine</name>
        <dbReference type="ChEBI" id="CHEBI:57841"/>
    </ligand>
</feature>
<dbReference type="Proteomes" id="UP000236416">
    <property type="component" value="Unassembled WGS sequence"/>
</dbReference>
<keyword evidence="5 9" id="KW-0784">Thiamine biosynthesis</keyword>
<evidence type="ECO:0000256" key="7">
    <source>
        <dbReference type="ARBA" id="ARBA00047851"/>
    </source>
</evidence>
<comment type="similarity">
    <text evidence="9 10">Belongs to the thiamine-phosphate synthase family.</text>
</comment>
<dbReference type="GO" id="GO:0009228">
    <property type="term" value="P:thiamine biosynthetic process"/>
    <property type="evidence" value="ECO:0007669"/>
    <property type="project" value="UniProtKB-KW"/>
</dbReference>
<organism evidence="13 14">
    <name type="scientific">Chromobacterium sinusclupearum</name>
    <dbReference type="NCBI Taxonomy" id="2077146"/>
    <lineage>
        <taxon>Bacteria</taxon>
        <taxon>Pseudomonadati</taxon>
        <taxon>Pseudomonadota</taxon>
        <taxon>Betaproteobacteria</taxon>
        <taxon>Neisseriales</taxon>
        <taxon>Chromobacteriaceae</taxon>
        <taxon>Chromobacterium</taxon>
    </lineage>
</organism>
<dbReference type="GO" id="GO:0009229">
    <property type="term" value="P:thiamine diphosphate biosynthetic process"/>
    <property type="evidence" value="ECO:0007669"/>
    <property type="project" value="UniProtKB-UniRule"/>
</dbReference>
<comment type="caution">
    <text evidence="9">Lacks conserved residue(s) required for the propagation of feature annotation.</text>
</comment>
<sequence>MPPRVEGLYAVTPDGLDDARLFELAAAALAGDARALQYRDKSGDAARRLRQAAALRRLCGEHGALFIVNDDVALALQVGADGVHLGRDDGDIAAARAALGPDAVIGASCYNRIELARAALAAGASYVAFGAVFPSQTKPEAVVAPLALFAEAAALGAQTVAIGGITPANAAQVAAAGAGAIAVIGGLFDAPDTGAAARALAGCFTER</sequence>
<feature type="binding site" evidence="9">
    <location>
        <begin position="135"/>
        <end position="137"/>
    </location>
    <ligand>
        <name>2-[(2R,5Z)-2-carboxy-4-methylthiazol-5(2H)-ylidene]ethyl phosphate</name>
        <dbReference type="ChEBI" id="CHEBI:62899"/>
    </ligand>
</feature>
<dbReference type="GO" id="GO:0004789">
    <property type="term" value="F:thiamine-phosphate diphosphorylase activity"/>
    <property type="evidence" value="ECO:0007669"/>
    <property type="project" value="UniProtKB-UniRule"/>
</dbReference>
<evidence type="ECO:0000313" key="14">
    <source>
        <dbReference type="Proteomes" id="UP000236416"/>
    </source>
</evidence>
<evidence type="ECO:0000256" key="8">
    <source>
        <dbReference type="ARBA" id="ARBA00047883"/>
    </source>
</evidence>
<feature type="binding site" evidence="9">
    <location>
        <position position="108"/>
    </location>
    <ligand>
        <name>4-amino-2-methyl-5-(diphosphooxymethyl)pyrimidine</name>
        <dbReference type="ChEBI" id="CHEBI:57841"/>
    </ligand>
</feature>
<dbReference type="PANTHER" id="PTHR20857:SF15">
    <property type="entry name" value="THIAMINE-PHOSPHATE SYNTHASE"/>
    <property type="match status" value="1"/>
</dbReference>
<dbReference type="CDD" id="cd00564">
    <property type="entry name" value="TMP_TenI"/>
    <property type="match status" value="1"/>
</dbReference>
<dbReference type="EMBL" id="PPTF01000010">
    <property type="protein sequence ID" value="POB00286.1"/>
    <property type="molecule type" value="Genomic_DNA"/>
</dbReference>
<evidence type="ECO:0000256" key="11">
    <source>
        <dbReference type="RuleBase" id="RU004253"/>
    </source>
</evidence>
<feature type="binding site" evidence="9">
    <location>
        <begin position="37"/>
        <end position="41"/>
    </location>
    <ligand>
        <name>4-amino-2-methyl-5-(diphosphooxymethyl)pyrimidine</name>
        <dbReference type="ChEBI" id="CHEBI:57841"/>
    </ligand>
</feature>
<keyword evidence="14" id="KW-1185">Reference proteome</keyword>
<dbReference type="NCBIfam" id="TIGR00693">
    <property type="entry name" value="thiE"/>
    <property type="match status" value="1"/>
</dbReference>
<comment type="caution">
    <text evidence="13">The sequence shown here is derived from an EMBL/GenBank/DDBJ whole genome shotgun (WGS) entry which is preliminary data.</text>
</comment>
<evidence type="ECO:0000256" key="9">
    <source>
        <dbReference type="HAMAP-Rule" id="MF_00097"/>
    </source>
</evidence>
<dbReference type="InterPro" id="IPR022998">
    <property type="entry name" value="ThiamineP_synth_TenI"/>
</dbReference>
<dbReference type="GO" id="GO:0000287">
    <property type="term" value="F:magnesium ion binding"/>
    <property type="evidence" value="ECO:0007669"/>
    <property type="project" value="UniProtKB-UniRule"/>
</dbReference>
<keyword evidence="3 9" id="KW-0479">Metal-binding</keyword>
<dbReference type="SUPFAM" id="SSF51391">
    <property type="entry name" value="Thiamin phosphate synthase"/>
    <property type="match status" value="1"/>
</dbReference>
<protein>
    <recommendedName>
        <fullName evidence="9">Thiamine-phosphate synthase</fullName>
        <shortName evidence="9">TP synthase</shortName>
        <shortName evidence="9">TPS</shortName>
        <ecNumber evidence="9">2.5.1.3</ecNumber>
    </recommendedName>
    <alternativeName>
        <fullName evidence="9">Thiamine-phosphate pyrophosphorylase</fullName>
        <shortName evidence="9">TMP pyrophosphorylase</shortName>
        <shortName evidence="9">TMP-PPase</shortName>
    </alternativeName>
</protein>
<evidence type="ECO:0000256" key="6">
    <source>
        <dbReference type="ARBA" id="ARBA00047334"/>
    </source>
</evidence>
<dbReference type="RefSeq" id="WP_103317291.1">
    <property type="nucleotide sequence ID" value="NZ_PPTF01000010.1"/>
</dbReference>
<keyword evidence="2 9" id="KW-0808">Transferase</keyword>
<dbReference type="AlphaFoldDB" id="A0A2K4MU40"/>
<evidence type="ECO:0000256" key="2">
    <source>
        <dbReference type="ARBA" id="ARBA00022679"/>
    </source>
</evidence>
<dbReference type="UniPathway" id="UPA00060">
    <property type="reaction ID" value="UER00141"/>
</dbReference>
<feature type="binding site" evidence="9">
    <location>
        <position position="164"/>
    </location>
    <ligand>
        <name>2-[(2R,5Z)-2-carboxy-4-methylthiazol-5(2H)-ylidene]ethyl phosphate</name>
        <dbReference type="ChEBI" id="CHEBI:62899"/>
    </ligand>
</feature>
<dbReference type="Gene3D" id="3.20.20.70">
    <property type="entry name" value="Aldolase class I"/>
    <property type="match status" value="1"/>
</dbReference>
<dbReference type="InterPro" id="IPR034291">
    <property type="entry name" value="TMP_synthase"/>
</dbReference>
<feature type="domain" description="Thiamine phosphate synthase/TenI" evidence="12">
    <location>
        <begin position="8"/>
        <end position="186"/>
    </location>
</feature>
<gene>
    <name evidence="9" type="primary">thiE</name>
    <name evidence="13" type="ORF">C2134_02490</name>
</gene>
<feature type="binding site" evidence="9">
    <location>
        <position position="89"/>
    </location>
    <ligand>
        <name>Mg(2+)</name>
        <dbReference type="ChEBI" id="CHEBI:18420"/>
    </ligand>
</feature>
<evidence type="ECO:0000256" key="5">
    <source>
        <dbReference type="ARBA" id="ARBA00022977"/>
    </source>
</evidence>
<comment type="pathway">
    <text evidence="1 9 11">Cofactor biosynthesis; thiamine diphosphate biosynthesis; thiamine phosphate from 4-amino-2-methyl-5-diphosphomethylpyrimidine and 4-methyl-5-(2-phosphoethyl)-thiazole: step 1/1.</text>
</comment>
<evidence type="ECO:0000313" key="13">
    <source>
        <dbReference type="EMBL" id="POB00286.1"/>
    </source>
</evidence>
<proteinExistence type="inferred from homology"/>
<dbReference type="InterPro" id="IPR013785">
    <property type="entry name" value="Aldolase_TIM"/>
</dbReference>
<feature type="binding site" evidence="9">
    <location>
        <position position="69"/>
    </location>
    <ligand>
        <name>4-amino-2-methyl-5-(diphosphooxymethyl)pyrimidine</name>
        <dbReference type="ChEBI" id="CHEBI:57841"/>
    </ligand>
</feature>
<comment type="catalytic activity">
    <reaction evidence="8 9 10">
        <text>2-[(2R,5Z)-2-carboxy-4-methylthiazol-5(2H)-ylidene]ethyl phosphate + 4-amino-2-methyl-5-(diphosphooxymethyl)pyrimidine + 2 H(+) = thiamine phosphate + CO2 + diphosphate</text>
        <dbReference type="Rhea" id="RHEA:47844"/>
        <dbReference type="ChEBI" id="CHEBI:15378"/>
        <dbReference type="ChEBI" id="CHEBI:16526"/>
        <dbReference type="ChEBI" id="CHEBI:33019"/>
        <dbReference type="ChEBI" id="CHEBI:37575"/>
        <dbReference type="ChEBI" id="CHEBI:57841"/>
        <dbReference type="ChEBI" id="CHEBI:62899"/>
        <dbReference type="EC" id="2.5.1.3"/>
    </reaction>
</comment>
<dbReference type="HAMAP" id="MF_00097">
    <property type="entry name" value="TMP_synthase"/>
    <property type="match status" value="1"/>
</dbReference>
<comment type="catalytic activity">
    <reaction evidence="6 9 10">
        <text>4-methyl-5-(2-phosphooxyethyl)-thiazole + 4-amino-2-methyl-5-(diphosphooxymethyl)pyrimidine + H(+) = thiamine phosphate + diphosphate</text>
        <dbReference type="Rhea" id="RHEA:22328"/>
        <dbReference type="ChEBI" id="CHEBI:15378"/>
        <dbReference type="ChEBI" id="CHEBI:33019"/>
        <dbReference type="ChEBI" id="CHEBI:37575"/>
        <dbReference type="ChEBI" id="CHEBI:57841"/>
        <dbReference type="ChEBI" id="CHEBI:58296"/>
        <dbReference type="EC" id="2.5.1.3"/>
    </reaction>
</comment>